<proteinExistence type="predicted"/>
<name>A0ACC2WZW2_9TREE</name>
<evidence type="ECO:0000313" key="2">
    <source>
        <dbReference type="Proteomes" id="UP001243375"/>
    </source>
</evidence>
<comment type="caution">
    <text evidence="1">The sequence shown here is derived from an EMBL/GenBank/DDBJ whole genome shotgun (WGS) entry which is preliminary data.</text>
</comment>
<gene>
    <name evidence="1" type="ORF">QFC22_004512</name>
</gene>
<sequence length="494" mass="54776">MRLLSALSAVLISAATSLAFDPTAYENTQIQRTYDLGGAATNVQTVYTVKALKDSVDGYELVLTSPEEGAENETNYWEVSQGGKVWDSLTVQSRSDGRKTVTIPLEPSSTGGPISFTLSQVLVHHSHPLPASIGQDDEQFLMFENNQTLVESLYSTRKESIKYRSPSKKIISHSPAPEKYITVGANPSKKSGGTLTLGPYTSVPPTVSLSSAGVLVREPGFEVSPIGIHYPYEEPVKTTEKLVRLAEVSHWGDNLNVEDHIRLVNTGAHLKGQFSRIQYQMARFRPTFPAQIIRNIVYPLPPNSHSAYYYDVIGNISTSNFRPSHPTRGGPALLELRPRYPILGGWMDEFTVGWDMRLGDWLRSVKGHSAQKVLRVPFMTALPGVVVDEAELVITLPEGARDVNVTVPFPVDSIEHSTHKTYLDSIGRPRIVIRKRMCVEKHEQDVYVTYTYPFAAQFQKVFTVGIATAVMFAAFALAKRLDLRISKVATVERL</sequence>
<dbReference type="EMBL" id="JASBWU010000013">
    <property type="protein sequence ID" value="KAJ9116855.1"/>
    <property type="molecule type" value="Genomic_DNA"/>
</dbReference>
<accession>A0ACC2WZW2</accession>
<reference evidence="1" key="1">
    <citation type="submission" date="2023-04" db="EMBL/GenBank/DDBJ databases">
        <title>Draft Genome sequencing of Naganishia species isolated from polar environments using Oxford Nanopore Technology.</title>
        <authorList>
            <person name="Leo P."/>
            <person name="Venkateswaran K."/>
        </authorList>
    </citation>
    <scope>NUCLEOTIDE SEQUENCE</scope>
    <source>
        <strain evidence="1">MNA-CCFEE 5425</strain>
    </source>
</reference>
<organism evidence="1 2">
    <name type="scientific">Naganishia vaughanmartiniae</name>
    <dbReference type="NCBI Taxonomy" id="1424756"/>
    <lineage>
        <taxon>Eukaryota</taxon>
        <taxon>Fungi</taxon>
        <taxon>Dikarya</taxon>
        <taxon>Basidiomycota</taxon>
        <taxon>Agaricomycotina</taxon>
        <taxon>Tremellomycetes</taxon>
        <taxon>Filobasidiales</taxon>
        <taxon>Filobasidiaceae</taxon>
        <taxon>Naganishia</taxon>
    </lineage>
</organism>
<dbReference type="Proteomes" id="UP001243375">
    <property type="component" value="Unassembled WGS sequence"/>
</dbReference>
<protein>
    <submittedName>
        <fullName evidence="1">Uncharacterized protein</fullName>
    </submittedName>
</protein>
<keyword evidence="2" id="KW-1185">Reference proteome</keyword>
<evidence type="ECO:0000313" key="1">
    <source>
        <dbReference type="EMBL" id="KAJ9116855.1"/>
    </source>
</evidence>